<evidence type="ECO:0000313" key="1">
    <source>
        <dbReference type="EMBL" id="SHI08361.1"/>
    </source>
</evidence>
<dbReference type="SFLD" id="SFLDS00003">
    <property type="entry name" value="Haloacid_Dehalogenase"/>
    <property type="match status" value="1"/>
</dbReference>
<dbReference type="SFLD" id="SFLDG01129">
    <property type="entry name" value="C1.5:_HAD__Beta-PGM__Phosphata"/>
    <property type="match status" value="1"/>
</dbReference>
<dbReference type="RefSeq" id="WP_072832562.1">
    <property type="nucleotide sequence ID" value="NZ_FQXP01000012.1"/>
</dbReference>
<dbReference type="CDD" id="cd07505">
    <property type="entry name" value="HAD_BPGM-like"/>
    <property type="match status" value="1"/>
</dbReference>
<gene>
    <name evidence="1" type="ORF">SAMN02745196_02736</name>
</gene>
<reference evidence="1 2" key="1">
    <citation type="submission" date="2016-11" db="EMBL/GenBank/DDBJ databases">
        <authorList>
            <person name="Jaros S."/>
            <person name="Januszkiewicz K."/>
            <person name="Wedrychowicz H."/>
        </authorList>
    </citation>
    <scope>NUCLEOTIDE SEQUENCE [LARGE SCALE GENOMIC DNA]</scope>
    <source>
        <strain evidence="1 2">DSM 3089</strain>
    </source>
</reference>
<protein>
    <submittedName>
        <fullName evidence="1">Haloacid dehalogenase superfamily, subfamily IA, variant 3 with third motif having DD or ED</fullName>
    </submittedName>
</protein>
<dbReference type="SFLD" id="SFLDG01135">
    <property type="entry name" value="C1.5.6:_HAD__Beta-PGM__Phospha"/>
    <property type="match status" value="1"/>
</dbReference>
<dbReference type="PANTHER" id="PTHR18901:SF38">
    <property type="entry name" value="PSEUDOURIDINE-5'-PHOSPHATASE"/>
    <property type="match status" value="1"/>
</dbReference>
<dbReference type="Gene3D" id="1.10.150.240">
    <property type="entry name" value="Putative phosphatase, domain 2"/>
    <property type="match status" value="1"/>
</dbReference>
<dbReference type="SUPFAM" id="SSF56784">
    <property type="entry name" value="HAD-like"/>
    <property type="match status" value="1"/>
</dbReference>
<name>A0A1M5Y8F1_9CLOT</name>
<dbReference type="PANTHER" id="PTHR18901">
    <property type="entry name" value="2-DEOXYGLUCOSE-6-PHOSPHATE PHOSPHATASE 2"/>
    <property type="match status" value="1"/>
</dbReference>
<dbReference type="EMBL" id="FQXP01000012">
    <property type="protein sequence ID" value="SHI08361.1"/>
    <property type="molecule type" value="Genomic_DNA"/>
</dbReference>
<dbReference type="Pfam" id="PF13419">
    <property type="entry name" value="HAD_2"/>
    <property type="match status" value="1"/>
</dbReference>
<organism evidence="1 2">
    <name type="scientific">Clostridium collagenovorans DSM 3089</name>
    <dbReference type="NCBI Taxonomy" id="1121306"/>
    <lineage>
        <taxon>Bacteria</taxon>
        <taxon>Bacillati</taxon>
        <taxon>Bacillota</taxon>
        <taxon>Clostridia</taxon>
        <taxon>Eubacteriales</taxon>
        <taxon>Clostridiaceae</taxon>
        <taxon>Clostridium</taxon>
    </lineage>
</organism>
<dbReference type="OrthoDB" id="9797743at2"/>
<keyword evidence="2" id="KW-1185">Reference proteome</keyword>
<accession>A0A1M5Y8F1</accession>
<dbReference type="InterPro" id="IPR023198">
    <property type="entry name" value="PGP-like_dom2"/>
</dbReference>
<dbReference type="InterPro" id="IPR041492">
    <property type="entry name" value="HAD_2"/>
</dbReference>
<evidence type="ECO:0000313" key="2">
    <source>
        <dbReference type="Proteomes" id="UP000184526"/>
    </source>
</evidence>
<dbReference type="AlphaFoldDB" id="A0A1M5Y8F1"/>
<dbReference type="STRING" id="1121306.SAMN02745196_02736"/>
<dbReference type="InterPro" id="IPR036412">
    <property type="entry name" value="HAD-like_sf"/>
</dbReference>
<dbReference type="Proteomes" id="UP000184526">
    <property type="component" value="Unassembled WGS sequence"/>
</dbReference>
<sequence length="224" mass="25200">MLTNIKAAIFDLDGTLIDSMGVWHDIDVEFLKERNLEMPKELGKEISAMSFESVAIYFKKLFNLEESVEEIKSIWLKMAMEKYSQITLKPGAKDFLLYLKEQGIKVGLATSNTTVLLESVLKANGVYDLFDAITITNEVERSKCFPDVYLLASQRLDVHPNNCIVFEDLLAAIKGAKCANMKVACVQDDHAHDSIDELKSEAHFYINSYDELNDSLNNSLCSAV</sequence>
<dbReference type="NCBIfam" id="TIGR01509">
    <property type="entry name" value="HAD-SF-IA-v3"/>
    <property type="match status" value="1"/>
</dbReference>
<proteinExistence type="predicted"/>
<dbReference type="GO" id="GO:0016791">
    <property type="term" value="F:phosphatase activity"/>
    <property type="evidence" value="ECO:0007669"/>
    <property type="project" value="TreeGrafter"/>
</dbReference>
<dbReference type="Gene3D" id="3.40.50.1000">
    <property type="entry name" value="HAD superfamily/HAD-like"/>
    <property type="match status" value="1"/>
</dbReference>
<dbReference type="PRINTS" id="PR00413">
    <property type="entry name" value="HADHALOGNASE"/>
</dbReference>
<dbReference type="InterPro" id="IPR023214">
    <property type="entry name" value="HAD_sf"/>
</dbReference>
<dbReference type="InterPro" id="IPR006439">
    <property type="entry name" value="HAD-SF_hydro_IA"/>
</dbReference>